<dbReference type="EMBL" id="LNIX01000014">
    <property type="protein sequence ID" value="OXA47124.1"/>
    <property type="molecule type" value="Genomic_DNA"/>
</dbReference>
<proteinExistence type="predicted"/>
<organism evidence="1 2">
    <name type="scientific">Folsomia candida</name>
    <name type="common">Springtail</name>
    <dbReference type="NCBI Taxonomy" id="158441"/>
    <lineage>
        <taxon>Eukaryota</taxon>
        <taxon>Metazoa</taxon>
        <taxon>Ecdysozoa</taxon>
        <taxon>Arthropoda</taxon>
        <taxon>Hexapoda</taxon>
        <taxon>Collembola</taxon>
        <taxon>Entomobryomorpha</taxon>
        <taxon>Isotomoidea</taxon>
        <taxon>Isotomidae</taxon>
        <taxon>Proisotominae</taxon>
        <taxon>Folsomia</taxon>
    </lineage>
</organism>
<gene>
    <name evidence="1" type="ORF">Fcan01_18394</name>
</gene>
<dbReference type="Proteomes" id="UP000198287">
    <property type="component" value="Unassembled WGS sequence"/>
</dbReference>
<dbReference type="AlphaFoldDB" id="A0A226DQJ8"/>
<dbReference type="SUPFAM" id="SSF52047">
    <property type="entry name" value="RNI-like"/>
    <property type="match status" value="1"/>
</dbReference>
<dbReference type="Gene3D" id="3.80.10.10">
    <property type="entry name" value="Ribonuclease Inhibitor"/>
    <property type="match status" value="1"/>
</dbReference>
<dbReference type="InterPro" id="IPR032675">
    <property type="entry name" value="LRR_dom_sf"/>
</dbReference>
<accession>A0A226DQJ8</accession>
<keyword evidence="2" id="KW-1185">Reference proteome</keyword>
<evidence type="ECO:0000313" key="1">
    <source>
        <dbReference type="EMBL" id="OXA47124.1"/>
    </source>
</evidence>
<protein>
    <submittedName>
        <fullName evidence="1">Uncharacterized protein</fullName>
    </submittedName>
</protein>
<reference evidence="1 2" key="1">
    <citation type="submission" date="2015-12" db="EMBL/GenBank/DDBJ databases">
        <title>The genome of Folsomia candida.</title>
        <authorList>
            <person name="Faddeeva A."/>
            <person name="Derks M.F."/>
            <person name="Anvar Y."/>
            <person name="Smit S."/>
            <person name="Van Straalen N."/>
            <person name="Roelofs D."/>
        </authorList>
    </citation>
    <scope>NUCLEOTIDE SEQUENCE [LARGE SCALE GENOMIC DNA]</scope>
    <source>
        <strain evidence="1 2">VU population</strain>
        <tissue evidence="1">Whole body</tissue>
    </source>
</reference>
<comment type="caution">
    <text evidence="1">The sequence shown here is derived from an EMBL/GenBank/DDBJ whole genome shotgun (WGS) entry which is preliminary data.</text>
</comment>
<sequence>MNNDNAATEAFPAVRSSVSGLTLKSMAMEASLKMLSTSALGSGKVRDARGKKNFRNVLDQTLPRELQYFDLCSSQGLDFRGCCTQKKATIYLGNTAVSRKYSIPGNPNAGKNRDQNNVFSQSILTIPWKFPGLEHPQKDENLQGEGNRHAKIVSALISKAVEKFFPPDRMLNFLDIFKPNRTIVDAVDMLGSFRSAYGCHLTETGVAWSDGTFDTFNLTVSQCNRLYQLISWSGALTNKSLRSIILSTEPDAFSGSNLPHILSRSSSLTEVTLLNGATDHILRILGKNCPALKILNVSHSTGVSDAGLAGLILAGRRHTFGRRGRMTVAEARAVPPEEKNPCAVSLCKIVLMGTIVSLNAVNLSCAILQDSYYVAFIPDVMIVRAYGACRHDVQGTHVSTRVENEASLHPLFGREEPTLRQVGRILGQFVTRRAGTEGTLQVLEHHELPRGNGDRSAYNFVRGVDSYLAEGMFVTRSMNTDETILITQLILFWDSFEWPIAGLPDLDELGVCLPNLVVLKARLRGKWDRAEPLFPNLRETYIWTVSDTTMLSFLRSSPKIEILNFSCLDLLGTHEEQLTDATLAQALSANPTLLTTLVEVCISPGRDLHPCSARFLLQRAPKLKRLGDIESWRVTLAEMKQLGEEMDKANSKCILTVLSFPPKEKHQYLF</sequence>
<name>A0A226DQJ8_FOLCA</name>
<evidence type="ECO:0000313" key="2">
    <source>
        <dbReference type="Proteomes" id="UP000198287"/>
    </source>
</evidence>